<comment type="similarity">
    <text evidence="2 4">Belongs to the HUS1 family.</text>
</comment>
<name>A0A914D7B7_9BILA</name>
<dbReference type="GO" id="GO:0030896">
    <property type="term" value="C:checkpoint clamp complex"/>
    <property type="evidence" value="ECO:0007669"/>
    <property type="project" value="InterPro"/>
</dbReference>
<dbReference type="PANTHER" id="PTHR12900:SF0">
    <property type="entry name" value="CHECKPOINT PROTEIN"/>
    <property type="match status" value="1"/>
</dbReference>
<evidence type="ECO:0000256" key="4">
    <source>
        <dbReference type="PIRNR" id="PIRNR011312"/>
    </source>
</evidence>
<protein>
    <recommendedName>
        <fullName evidence="4">Checkpoint protein</fullName>
    </recommendedName>
</protein>
<evidence type="ECO:0000313" key="6">
    <source>
        <dbReference type="WBParaSite" id="ACRNAN_scaffold2050.g15001.t1"/>
    </source>
</evidence>
<evidence type="ECO:0000256" key="2">
    <source>
        <dbReference type="ARBA" id="ARBA00005563"/>
    </source>
</evidence>
<dbReference type="Gene3D" id="3.70.10.10">
    <property type="match status" value="1"/>
</dbReference>
<dbReference type="GO" id="GO:0035861">
    <property type="term" value="C:site of double-strand break"/>
    <property type="evidence" value="ECO:0007669"/>
    <property type="project" value="TreeGrafter"/>
</dbReference>
<keyword evidence="5" id="KW-1185">Reference proteome</keyword>
<evidence type="ECO:0000256" key="3">
    <source>
        <dbReference type="ARBA" id="ARBA00023242"/>
    </source>
</evidence>
<organism evidence="5 6">
    <name type="scientific">Acrobeloides nanus</name>
    <dbReference type="NCBI Taxonomy" id="290746"/>
    <lineage>
        <taxon>Eukaryota</taxon>
        <taxon>Metazoa</taxon>
        <taxon>Ecdysozoa</taxon>
        <taxon>Nematoda</taxon>
        <taxon>Chromadorea</taxon>
        <taxon>Rhabditida</taxon>
        <taxon>Tylenchina</taxon>
        <taxon>Cephalobomorpha</taxon>
        <taxon>Cephaloboidea</taxon>
        <taxon>Cephalobidae</taxon>
        <taxon>Acrobeloides</taxon>
    </lineage>
</organism>
<dbReference type="GO" id="GO:0000724">
    <property type="term" value="P:double-strand break repair via homologous recombination"/>
    <property type="evidence" value="ECO:0007669"/>
    <property type="project" value="TreeGrafter"/>
</dbReference>
<dbReference type="PIRSF" id="PIRSF011312">
    <property type="entry name" value="Cell_cycle_HUS1"/>
    <property type="match status" value="1"/>
</dbReference>
<evidence type="ECO:0000313" key="5">
    <source>
        <dbReference type="Proteomes" id="UP000887540"/>
    </source>
</evidence>
<dbReference type="Pfam" id="PF04005">
    <property type="entry name" value="Hus1"/>
    <property type="match status" value="1"/>
</dbReference>
<dbReference type="GO" id="GO:0006289">
    <property type="term" value="P:nucleotide-excision repair"/>
    <property type="evidence" value="ECO:0007669"/>
    <property type="project" value="TreeGrafter"/>
</dbReference>
<reference evidence="6" key="1">
    <citation type="submission" date="2022-11" db="UniProtKB">
        <authorList>
            <consortium name="WormBaseParasite"/>
        </authorList>
    </citation>
    <scope>IDENTIFICATION</scope>
</reference>
<comment type="subcellular location">
    <subcellularLocation>
        <location evidence="1">Nucleus</location>
    </subcellularLocation>
</comment>
<proteinExistence type="inferred from homology"/>
<dbReference type="GO" id="GO:0031573">
    <property type="term" value="P:mitotic intra-S DNA damage checkpoint signaling"/>
    <property type="evidence" value="ECO:0007669"/>
    <property type="project" value="TreeGrafter"/>
</dbReference>
<evidence type="ECO:0000256" key="1">
    <source>
        <dbReference type="ARBA" id="ARBA00004123"/>
    </source>
</evidence>
<dbReference type="Proteomes" id="UP000887540">
    <property type="component" value="Unplaced"/>
</dbReference>
<dbReference type="AlphaFoldDB" id="A0A914D7B7"/>
<dbReference type="GO" id="GO:0033314">
    <property type="term" value="P:mitotic DNA replication checkpoint signaling"/>
    <property type="evidence" value="ECO:0007669"/>
    <property type="project" value="TreeGrafter"/>
</dbReference>
<keyword evidence="3" id="KW-0539">Nucleus</keyword>
<dbReference type="GO" id="GO:0000723">
    <property type="term" value="P:telomere maintenance"/>
    <property type="evidence" value="ECO:0007669"/>
    <property type="project" value="TreeGrafter"/>
</dbReference>
<accession>A0A914D7B7</accession>
<sequence length="191" mass="21717">MSGIDAEHNEIIFEIEVANLLHSMTTTNDNFVHLKLVRKDVDLQPVRMWNMFNPPNIGSPSVSVYMPTLKTLQKMITSIKIMGAKHELRANTKGELKMDAVLEQAKINVYINDLSNLTTTVATGTSGNTNEAPAQFHVVRLNLKQFHNFFNLIPYTFNKILMRIFDNRVVNFIINEADCQLIFYMGGLNVD</sequence>
<dbReference type="GO" id="GO:0005730">
    <property type="term" value="C:nucleolus"/>
    <property type="evidence" value="ECO:0007669"/>
    <property type="project" value="InterPro"/>
</dbReference>
<dbReference type="PANTHER" id="PTHR12900">
    <property type="entry name" value="MITOTIC AND DNA DAMAGE CHECKPOINT PROTEIN HUS1"/>
    <property type="match status" value="1"/>
</dbReference>
<dbReference type="InterPro" id="IPR007150">
    <property type="entry name" value="HUS1/Mec3"/>
</dbReference>
<dbReference type="WBParaSite" id="ACRNAN_scaffold2050.g15001.t1">
    <property type="protein sequence ID" value="ACRNAN_scaffold2050.g15001.t1"/>
    <property type="gene ID" value="ACRNAN_scaffold2050.g15001"/>
</dbReference>
<dbReference type="GO" id="GO:0044778">
    <property type="term" value="P:meiotic DNA integrity checkpoint signaling"/>
    <property type="evidence" value="ECO:0007669"/>
    <property type="project" value="TreeGrafter"/>
</dbReference>
<dbReference type="InterPro" id="IPR016580">
    <property type="entry name" value="HUS1"/>
</dbReference>